<dbReference type="Proteomes" id="UP001190700">
    <property type="component" value="Unassembled WGS sequence"/>
</dbReference>
<gene>
    <name evidence="1" type="ORF">CYMTET_20806</name>
</gene>
<accession>A0AAE0L3T6</accession>
<name>A0AAE0L3T6_9CHLO</name>
<organism evidence="1 2">
    <name type="scientific">Cymbomonas tetramitiformis</name>
    <dbReference type="NCBI Taxonomy" id="36881"/>
    <lineage>
        <taxon>Eukaryota</taxon>
        <taxon>Viridiplantae</taxon>
        <taxon>Chlorophyta</taxon>
        <taxon>Pyramimonadophyceae</taxon>
        <taxon>Pyramimonadales</taxon>
        <taxon>Pyramimonadaceae</taxon>
        <taxon>Cymbomonas</taxon>
    </lineage>
</organism>
<sequence length="263" mass="29433">IKEANFPPEAGSQSCCSDPEDPVTSMSCMHMLAFGLGKAAEHVAMLEADMLTHFAAPPKRSTKWQKLKNCVRACKHTNKNLTAVLMGQPGALEALSEAAEMDDARDEELAAQMDELMTSKHEIEKMLAKKTMKDSLMELKRYRKPPWASAYIVIATHLALNEPKMVEQLPRVTPDQFPRRMPVKDNPNAIAAVWAFAAHQINVIQMLKRMKEYDVKAMSEPELDPDGNDLTAERIRVVEFVLKDMTPAQAQKSSKCTVHFTPV</sequence>
<protein>
    <submittedName>
        <fullName evidence="1">Uncharacterized protein</fullName>
    </submittedName>
</protein>
<feature type="non-terminal residue" evidence="1">
    <location>
        <position position="1"/>
    </location>
</feature>
<dbReference type="EMBL" id="LGRX02010181">
    <property type="protein sequence ID" value="KAK3270812.1"/>
    <property type="molecule type" value="Genomic_DNA"/>
</dbReference>
<keyword evidence="2" id="KW-1185">Reference proteome</keyword>
<proteinExistence type="predicted"/>
<dbReference type="AlphaFoldDB" id="A0AAE0L3T6"/>
<comment type="caution">
    <text evidence="1">The sequence shown here is derived from an EMBL/GenBank/DDBJ whole genome shotgun (WGS) entry which is preliminary data.</text>
</comment>
<evidence type="ECO:0000313" key="2">
    <source>
        <dbReference type="Proteomes" id="UP001190700"/>
    </source>
</evidence>
<evidence type="ECO:0000313" key="1">
    <source>
        <dbReference type="EMBL" id="KAK3270812.1"/>
    </source>
</evidence>
<reference evidence="1 2" key="1">
    <citation type="journal article" date="2015" name="Genome Biol. Evol.">
        <title>Comparative Genomics of a Bacterivorous Green Alga Reveals Evolutionary Causalities and Consequences of Phago-Mixotrophic Mode of Nutrition.</title>
        <authorList>
            <person name="Burns J.A."/>
            <person name="Paasch A."/>
            <person name="Narechania A."/>
            <person name="Kim E."/>
        </authorList>
    </citation>
    <scope>NUCLEOTIDE SEQUENCE [LARGE SCALE GENOMIC DNA]</scope>
    <source>
        <strain evidence="1 2">PLY_AMNH</strain>
    </source>
</reference>